<dbReference type="AlphaFoldDB" id="A0A6J4SYR6"/>
<evidence type="ECO:0000313" key="2">
    <source>
        <dbReference type="EMBL" id="CAA9508600.1"/>
    </source>
</evidence>
<organism evidence="2">
    <name type="scientific">uncultured Sphingomonas sp</name>
    <dbReference type="NCBI Taxonomy" id="158754"/>
    <lineage>
        <taxon>Bacteria</taxon>
        <taxon>Pseudomonadati</taxon>
        <taxon>Pseudomonadota</taxon>
        <taxon>Alphaproteobacteria</taxon>
        <taxon>Sphingomonadales</taxon>
        <taxon>Sphingomonadaceae</taxon>
        <taxon>Sphingomonas</taxon>
        <taxon>environmental samples</taxon>
    </lineage>
</organism>
<accession>A0A6J4SYR6</accession>
<evidence type="ECO:0000259" key="1">
    <source>
        <dbReference type="Pfam" id="PF16747"/>
    </source>
</evidence>
<dbReference type="InterPro" id="IPR031939">
    <property type="entry name" value="Adhesin_E-like"/>
</dbReference>
<name>A0A6J4SYR6_9SPHN</name>
<dbReference type="EMBL" id="CADCWA010000055">
    <property type="protein sequence ID" value="CAA9508600.1"/>
    <property type="molecule type" value="Genomic_DNA"/>
</dbReference>
<protein>
    <recommendedName>
        <fullName evidence="1">Surface-adhesin protein E-like domain-containing protein</fullName>
    </recommendedName>
</protein>
<reference evidence="2" key="1">
    <citation type="submission" date="2020-02" db="EMBL/GenBank/DDBJ databases">
        <authorList>
            <person name="Meier V. D."/>
        </authorList>
    </citation>
    <scope>NUCLEOTIDE SEQUENCE</scope>
    <source>
        <strain evidence="2">AVDCRST_MAG31</strain>
    </source>
</reference>
<dbReference type="Pfam" id="PF16747">
    <property type="entry name" value="Adhesin_E"/>
    <property type="match status" value="1"/>
</dbReference>
<dbReference type="RefSeq" id="WP_294168430.1">
    <property type="nucleotide sequence ID" value="NZ_CADCWA010000055.1"/>
</dbReference>
<feature type="domain" description="Surface-adhesin protein E-like" evidence="1">
    <location>
        <begin position="23"/>
        <end position="119"/>
    </location>
</feature>
<gene>
    <name evidence="2" type="ORF">AVDCRST_MAG31-822</name>
</gene>
<sequence length="119" mass="13762">MKRRPLQFVMAWALSVVTQSDRWVPVGGSHNEYQDHLDQESLKRSGNKVTLWTRRDFVTQQRTAWNEIEVDCARKWDTILAYVQDDAGVISHNVVRPHRGSTAIPPNSVGERIYDLVCR</sequence>
<proteinExistence type="predicted"/>